<feature type="domain" description="N-acetyltransferase" evidence="1">
    <location>
        <begin position="49"/>
        <end position="151"/>
    </location>
</feature>
<dbReference type="Gene3D" id="3.40.630.30">
    <property type="match status" value="1"/>
</dbReference>
<protein>
    <submittedName>
        <fullName evidence="2">Acetyltransferase (GNAT) family protein</fullName>
    </submittedName>
</protein>
<dbReference type="Proteomes" id="UP000199427">
    <property type="component" value="Unassembled WGS sequence"/>
</dbReference>
<dbReference type="AlphaFoldDB" id="A0A1H8YUH3"/>
<gene>
    <name evidence="2" type="ORF">SAMN05216362_10171</name>
</gene>
<dbReference type="InterPro" id="IPR000182">
    <property type="entry name" value="GNAT_dom"/>
</dbReference>
<sequence length="190" mass="22084">MREIQYKFFNHDDTDLENIGKLYCKTFIRTHFTGEDLKSVIQNISKHSTYKGFVGLKAKSNQGHIIGFTYGYTSLPDQFYRQKIEAQLSGVELKYWLEDCFEFVELAVDIKYRRKGIAKLLHDQLLNSVVHTTSLLTTSIDNYPAIQFYRRNNWEVIKNNAAVITDQNLQVIMGKKLKWNPENGGKSDGY</sequence>
<dbReference type="STRING" id="571933.SAMN05216362_10171"/>
<reference evidence="2 3" key="1">
    <citation type="submission" date="2016-10" db="EMBL/GenBank/DDBJ databases">
        <authorList>
            <person name="de Groot N.N."/>
        </authorList>
    </citation>
    <scope>NUCLEOTIDE SEQUENCE [LARGE SCALE GENOMIC DNA]</scope>
    <source>
        <strain evidence="2 3">DSM 21633</strain>
    </source>
</reference>
<accession>A0A1H8YUH3</accession>
<organism evidence="2 3">
    <name type="scientific">Piscibacillus halophilus</name>
    <dbReference type="NCBI Taxonomy" id="571933"/>
    <lineage>
        <taxon>Bacteria</taxon>
        <taxon>Bacillati</taxon>
        <taxon>Bacillota</taxon>
        <taxon>Bacilli</taxon>
        <taxon>Bacillales</taxon>
        <taxon>Bacillaceae</taxon>
        <taxon>Piscibacillus</taxon>
    </lineage>
</organism>
<dbReference type="RefSeq" id="WP_091772021.1">
    <property type="nucleotide sequence ID" value="NZ_FOES01000001.1"/>
</dbReference>
<dbReference type="InterPro" id="IPR016181">
    <property type="entry name" value="Acyl_CoA_acyltransferase"/>
</dbReference>
<dbReference type="SUPFAM" id="SSF55729">
    <property type="entry name" value="Acyl-CoA N-acyltransferases (Nat)"/>
    <property type="match status" value="1"/>
</dbReference>
<dbReference type="EMBL" id="FOES01000001">
    <property type="protein sequence ID" value="SEP55691.1"/>
    <property type="molecule type" value="Genomic_DNA"/>
</dbReference>
<name>A0A1H8YUH3_9BACI</name>
<keyword evidence="3" id="KW-1185">Reference proteome</keyword>
<proteinExistence type="predicted"/>
<dbReference type="GO" id="GO:0016747">
    <property type="term" value="F:acyltransferase activity, transferring groups other than amino-acyl groups"/>
    <property type="evidence" value="ECO:0007669"/>
    <property type="project" value="InterPro"/>
</dbReference>
<evidence type="ECO:0000313" key="3">
    <source>
        <dbReference type="Proteomes" id="UP000199427"/>
    </source>
</evidence>
<evidence type="ECO:0000313" key="2">
    <source>
        <dbReference type="EMBL" id="SEP55691.1"/>
    </source>
</evidence>
<dbReference type="OrthoDB" id="3692150at2"/>
<dbReference type="Pfam" id="PF00583">
    <property type="entry name" value="Acetyltransf_1"/>
    <property type="match status" value="1"/>
</dbReference>
<evidence type="ECO:0000259" key="1">
    <source>
        <dbReference type="Pfam" id="PF00583"/>
    </source>
</evidence>
<keyword evidence="2" id="KW-0808">Transferase</keyword>